<dbReference type="SUPFAM" id="SSF52954">
    <property type="entry name" value="Class II aaRS ABD-related"/>
    <property type="match status" value="1"/>
</dbReference>
<evidence type="ECO:0000256" key="1">
    <source>
        <dbReference type="ARBA" id="ARBA00022517"/>
    </source>
</evidence>
<evidence type="ECO:0000313" key="5">
    <source>
        <dbReference type="Proteomes" id="UP000605144"/>
    </source>
</evidence>
<reference evidence="4" key="1">
    <citation type="journal article" date="2020" name="ISME J.">
        <title>Gammaproteobacteria mediating utilization of methyl-, sulfur- and petroleum organic compounds in deep ocean hydrothermal plumes.</title>
        <authorList>
            <person name="Zhou Z."/>
            <person name="Liu Y."/>
            <person name="Pan J."/>
            <person name="Cron B.R."/>
            <person name="Toner B.M."/>
            <person name="Anantharaman K."/>
            <person name="Breier J.A."/>
            <person name="Dick G.J."/>
            <person name="Li M."/>
        </authorList>
    </citation>
    <scope>NUCLEOTIDE SEQUENCE</scope>
    <source>
        <strain evidence="4">SZUA-1385</strain>
    </source>
</reference>
<dbReference type="GO" id="GO:0019843">
    <property type="term" value="F:rRNA binding"/>
    <property type="evidence" value="ECO:0007669"/>
    <property type="project" value="InterPro"/>
</dbReference>
<gene>
    <name evidence="4" type="ORF">EYG76_01475</name>
</gene>
<organism evidence="4 5">
    <name type="scientific">Methanothermococcus okinawensis</name>
    <dbReference type="NCBI Taxonomy" id="155863"/>
    <lineage>
        <taxon>Archaea</taxon>
        <taxon>Methanobacteriati</taxon>
        <taxon>Methanobacteriota</taxon>
        <taxon>Methanomada group</taxon>
        <taxon>Methanococci</taxon>
        <taxon>Methanococcales</taxon>
        <taxon>Methanococcaceae</taxon>
        <taxon>Methanothermococcus</taxon>
    </lineage>
</organism>
<keyword evidence="1 2" id="KW-0690">Ribosome biogenesis</keyword>
<dbReference type="InterPro" id="IPR023548">
    <property type="entry name" value="Brix_dom_Rbsml_bgen_prot"/>
</dbReference>
<dbReference type="InterPro" id="IPR007109">
    <property type="entry name" value="Brix"/>
</dbReference>
<proteinExistence type="inferred from homology"/>
<dbReference type="SMART" id="SM00879">
    <property type="entry name" value="Brix"/>
    <property type="match status" value="1"/>
</dbReference>
<dbReference type="Proteomes" id="UP000605144">
    <property type="component" value="Unassembled WGS sequence"/>
</dbReference>
<evidence type="ECO:0000256" key="2">
    <source>
        <dbReference type="HAMAP-Rule" id="MF_00699"/>
    </source>
</evidence>
<accession>A0A833DRB2</accession>
<sequence>MIVITTSRKPSQRTRSFVNDLARVISGRVLTRGKTPLREILNDYPKIILVEEYKGNPGKIKFYDNIKGKLLILSVSVKLQREVCNKEIENIGCKINMEFFGETIKYKSLFYDFFEDFGILDRNSSFRMSFEGNPLKNDNKRDILFYIQFYKDNEKVGPLIIVKSLKILNTNENINKDG</sequence>
<dbReference type="PROSITE" id="PS50833">
    <property type="entry name" value="BRIX"/>
    <property type="match status" value="1"/>
</dbReference>
<dbReference type="EMBL" id="DQSV01000030">
    <property type="protein sequence ID" value="HIP16961.1"/>
    <property type="molecule type" value="Genomic_DNA"/>
</dbReference>
<dbReference type="GO" id="GO:0006364">
    <property type="term" value="P:rRNA processing"/>
    <property type="evidence" value="ECO:0007669"/>
    <property type="project" value="InterPro"/>
</dbReference>
<comment type="function">
    <text evidence="2">Probably involved in the biogenesis of the ribosome.</text>
</comment>
<dbReference type="Gene3D" id="3.40.50.10480">
    <property type="entry name" value="Probable brix-domain ribosomal biogenesis protein"/>
    <property type="match status" value="1"/>
</dbReference>
<dbReference type="AlphaFoldDB" id="A0A833DRB2"/>
<evidence type="ECO:0000259" key="3">
    <source>
        <dbReference type="PROSITE" id="PS50833"/>
    </source>
</evidence>
<comment type="caution">
    <text evidence="4">The sequence shown here is derived from an EMBL/GenBank/DDBJ whole genome shotgun (WGS) entry which is preliminary data.</text>
</comment>
<evidence type="ECO:0000313" key="4">
    <source>
        <dbReference type="EMBL" id="HIP16961.1"/>
    </source>
</evidence>
<protein>
    <recommendedName>
        <fullName evidence="2">Probable Brix domain-containing ribosomal biogenesis protein</fullName>
    </recommendedName>
</protein>
<name>A0A833DRB2_9EURY</name>
<dbReference type="HAMAP" id="MF_00699">
    <property type="entry name" value="BriX"/>
    <property type="match status" value="1"/>
</dbReference>
<feature type="domain" description="Brix" evidence="3">
    <location>
        <begin position="1"/>
        <end position="173"/>
    </location>
</feature>